<gene>
    <name evidence="1" type="ORF">IAA64_05130</name>
</gene>
<dbReference type="AlphaFoldDB" id="A0A9D1P694"/>
<comment type="caution">
    <text evidence="1">The sequence shown here is derived from an EMBL/GenBank/DDBJ whole genome shotgun (WGS) entry which is preliminary data.</text>
</comment>
<protein>
    <submittedName>
        <fullName evidence="1">Uncharacterized protein</fullName>
    </submittedName>
</protein>
<reference evidence="1" key="1">
    <citation type="submission" date="2020-10" db="EMBL/GenBank/DDBJ databases">
        <authorList>
            <person name="Gilroy R."/>
        </authorList>
    </citation>
    <scope>NUCLEOTIDE SEQUENCE</scope>
    <source>
        <strain evidence="1">CHK183-6373</strain>
    </source>
</reference>
<name>A0A9D1P694_9FIRM</name>
<dbReference type="Proteomes" id="UP000886884">
    <property type="component" value="Unassembled WGS sequence"/>
</dbReference>
<feature type="non-terminal residue" evidence="1">
    <location>
        <position position="118"/>
    </location>
</feature>
<reference evidence="1" key="2">
    <citation type="journal article" date="2021" name="PeerJ">
        <title>Extensive microbial diversity within the chicken gut microbiome revealed by metagenomics and culture.</title>
        <authorList>
            <person name="Gilroy R."/>
            <person name="Ravi A."/>
            <person name="Getino M."/>
            <person name="Pursley I."/>
            <person name="Horton D.L."/>
            <person name="Alikhan N.F."/>
            <person name="Baker D."/>
            <person name="Gharbi K."/>
            <person name="Hall N."/>
            <person name="Watson M."/>
            <person name="Adriaenssens E.M."/>
            <person name="Foster-Nyarko E."/>
            <person name="Jarju S."/>
            <person name="Secka A."/>
            <person name="Antonio M."/>
            <person name="Oren A."/>
            <person name="Chaudhuri R.R."/>
            <person name="La Ragione R."/>
            <person name="Hildebrand F."/>
            <person name="Pallen M.J."/>
        </authorList>
    </citation>
    <scope>NUCLEOTIDE SEQUENCE</scope>
    <source>
        <strain evidence="1">CHK183-6373</strain>
    </source>
</reference>
<sequence length="118" mass="13053">MLYHDAPRAWAEGELARRIEQNALRLMQDDYDIPAGHEMNQREWPGDFRGRALLALAQHAAYGSPTAARRDALLADTLRCLSLRGYLGEEVGGVVNEQQLAGHSWLLRALVACAQQGA</sequence>
<proteinExistence type="predicted"/>
<accession>A0A9D1P694</accession>
<dbReference type="EMBL" id="DVOT01000091">
    <property type="protein sequence ID" value="HIV27329.1"/>
    <property type="molecule type" value="Genomic_DNA"/>
</dbReference>
<organism evidence="1 2">
    <name type="scientific">Candidatus Ornithocaccomicrobium faecavium</name>
    <dbReference type="NCBI Taxonomy" id="2840890"/>
    <lineage>
        <taxon>Bacteria</taxon>
        <taxon>Bacillati</taxon>
        <taxon>Bacillota</taxon>
        <taxon>Clostridia</taxon>
        <taxon>Candidatus Ornithocaccomicrobium</taxon>
    </lineage>
</organism>
<evidence type="ECO:0000313" key="1">
    <source>
        <dbReference type="EMBL" id="HIV27329.1"/>
    </source>
</evidence>
<evidence type="ECO:0000313" key="2">
    <source>
        <dbReference type="Proteomes" id="UP000886884"/>
    </source>
</evidence>